<protein>
    <submittedName>
        <fullName evidence="10">MerR family transcriptional regulator</fullName>
    </submittedName>
</protein>
<name>A0ABS6D027_9FIRM</name>
<dbReference type="RefSeq" id="WP_216239610.1">
    <property type="nucleotide sequence ID" value="NZ_JABACJ020000002.1"/>
</dbReference>
<keyword evidence="4 8" id="KW-1133">Transmembrane helix</keyword>
<evidence type="ECO:0000256" key="4">
    <source>
        <dbReference type="ARBA" id="ARBA00022989"/>
    </source>
</evidence>
<dbReference type="PANTHER" id="PTHR30204:SF69">
    <property type="entry name" value="MERR-FAMILY TRANSCRIPTIONAL REGULATOR"/>
    <property type="match status" value="1"/>
</dbReference>
<keyword evidence="3 8" id="KW-0812">Transmembrane</keyword>
<dbReference type="EMBL" id="JABACJ020000002">
    <property type="protein sequence ID" value="MBU3874942.1"/>
    <property type="molecule type" value="Genomic_DNA"/>
</dbReference>
<comment type="caution">
    <text evidence="10">The sequence shown here is derived from an EMBL/GenBank/DDBJ whole genome shotgun (WGS) entry which is preliminary data.</text>
</comment>
<proteinExistence type="predicted"/>
<feature type="transmembrane region" description="Helical" evidence="8">
    <location>
        <begin position="553"/>
        <end position="573"/>
    </location>
</feature>
<gene>
    <name evidence="10" type="ORF">HGO97_003825</name>
</gene>
<accession>A0ABS6D027</accession>
<evidence type="ECO:0000256" key="8">
    <source>
        <dbReference type="SAM" id="Phobius"/>
    </source>
</evidence>
<keyword evidence="6 8" id="KW-0472">Membrane</keyword>
<evidence type="ECO:0000256" key="1">
    <source>
        <dbReference type="ARBA" id="ARBA00004651"/>
    </source>
</evidence>
<evidence type="ECO:0000256" key="2">
    <source>
        <dbReference type="ARBA" id="ARBA00022475"/>
    </source>
</evidence>
<reference evidence="10 11" key="1">
    <citation type="submission" date="2021-06" db="EMBL/GenBank/DDBJ databases">
        <title>Faecalicatena sp. nov. isolated from porcine feces.</title>
        <authorList>
            <person name="Oh B.S."/>
            <person name="Lee J.H."/>
        </authorList>
    </citation>
    <scope>NUCLEOTIDE SEQUENCE [LARGE SCALE GENOMIC DNA]</scope>
    <source>
        <strain evidence="10 11">AGMB00832</strain>
    </source>
</reference>
<dbReference type="Pfam" id="PF02687">
    <property type="entry name" value="FtsX"/>
    <property type="match status" value="1"/>
</dbReference>
<keyword evidence="7" id="KW-0804">Transcription</keyword>
<dbReference type="InterPro" id="IPR000551">
    <property type="entry name" value="MerR-type_HTH_dom"/>
</dbReference>
<dbReference type="CDD" id="cd00592">
    <property type="entry name" value="HTH_MerR-like"/>
    <property type="match status" value="1"/>
</dbReference>
<evidence type="ECO:0000256" key="6">
    <source>
        <dbReference type="ARBA" id="ARBA00023136"/>
    </source>
</evidence>
<keyword evidence="11" id="KW-1185">Reference proteome</keyword>
<evidence type="ECO:0000313" key="11">
    <source>
        <dbReference type="Proteomes" id="UP000723714"/>
    </source>
</evidence>
<evidence type="ECO:0000256" key="3">
    <source>
        <dbReference type="ARBA" id="ARBA00022692"/>
    </source>
</evidence>
<feature type="transmembrane region" description="Helical" evidence="8">
    <location>
        <begin position="262"/>
        <end position="280"/>
    </location>
</feature>
<keyword evidence="5" id="KW-0805">Transcription regulation</keyword>
<feature type="transmembrane region" description="Helical" evidence="8">
    <location>
        <begin position="631"/>
        <end position="658"/>
    </location>
</feature>
<comment type="subcellular location">
    <subcellularLocation>
        <location evidence="1">Cell membrane</location>
        <topology evidence="1">Multi-pass membrane protein</topology>
    </subcellularLocation>
</comment>
<evidence type="ECO:0000256" key="7">
    <source>
        <dbReference type="ARBA" id="ARBA00023163"/>
    </source>
</evidence>
<organism evidence="10 11">
    <name type="scientific">Faecalicatena faecalis</name>
    <dbReference type="NCBI Taxonomy" id="2726362"/>
    <lineage>
        <taxon>Bacteria</taxon>
        <taxon>Bacillati</taxon>
        <taxon>Bacillota</taxon>
        <taxon>Clostridia</taxon>
        <taxon>Lachnospirales</taxon>
        <taxon>Lachnospiraceae</taxon>
        <taxon>Faecalicatena</taxon>
    </lineage>
</organism>
<dbReference type="InterPro" id="IPR003838">
    <property type="entry name" value="ABC3_permease_C"/>
</dbReference>
<evidence type="ECO:0000256" key="5">
    <source>
        <dbReference type="ARBA" id="ARBA00023015"/>
    </source>
</evidence>
<dbReference type="Pfam" id="PF13411">
    <property type="entry name" value="MerR_1"/>
    <property type="match status" value="1"/>
</dbReference>
<sequence>MNTKQVEELTGITRQNIRYYERQGLLEPARETGNAYRDYSKEDVRRLKLIKMLRMLDMPLKEIESVLNEEVSLKEAAIRQQEALLKQQRQLQAAIDVCVSIHKEKAEVIDVDDYLEKMENMSRNGGMFAKIIDDYKQVSQEEQQRQFSFYTEQEINTAGAFEAELKKYAVKNGMKFELVEGGMYPVFKLDKAVYTAVRVLEENQAVQSDSEGSGQMSGKTKIICKRELRPVAETKIPERRRRFFSGIHTIVVNIKRHRAKSILNVSVSLFIVVVMTVYMGNLNSARQQIENLPKNLPIKAEIWNVAEDQNSGLFIREEVLDAVYQSNYTKDINEGVELIGFPNGKESQEEKEEEKSYSQAYVPGESYWIEGVNTTGCIDGFKEKEIAWSEGWNWEKFQKEQDVCIVNQEIAKQQDMKLGDILSLSLQRYYQDISGVSLYSEKLEPIQSEIVGTADFTGLDAEIAKPDILIPLENAKQIFEKNQKPYFASSLSFQVKNPMKLNALKKEMKEAGLQSVVQGAAHSYAGAGLKMDDAVFIESVTSLQKSLSLLEGFLPFVFLVVMMLGYIVPNLLLSGRREEYAIMRALGTSRREGSILFFMEHILLAAAGSVVGTMIGLLFHTADAGSAFSIWGLFLICYALGAAVSMGMFGRFSVAAVLSHRD</sequence>
<dbReference type="InterPro" id="IPR047057">
    <property type="entry name" value="MerR_fam"/>
</dbReference>
<dbReference type="PROSITE" id="PS50937">
    <property type="entry name" value="HTH_MERR_2"/>
    <property type="match status" value="1"/>
</dbReference>
<evidence type="ECO:0000259" key="9">
    <source>
        <dbReference type="PROSITE" id="PS50937"/>
    </source>
</evidence>
<keyword evidence="2" id="KW-1003">Cell membrane</keyword>
<evidence type="ECO:0000313" key="10">
    <source>
        <dbReference type="EMBL" id="MBU3874942.1"/>
    </source>
</evidence>
<dbReference type="PANTHER" id="PTHR30204">
    <property type="entry name" value="REDOX-CYCLING DRUG-SENSING TRANSCRIPTIONAL ACTIVATOR SOXR"/>
    <property type="match status" value="1"/>
</dbReference>
<dbReference type="Proteomes" id="UP000723714">
    <property type="component" value="Unassembled WGS sequence"/>
</dbReference>
<feature type="transmembrane region" description="Helical" evidence="8">
    <location>
        <begin position="594"/>
        <end position="619"/>
    </location>
</feature>
<feature type="domain" description="HTH merR-type" evidence="9">
    <location>
        <begin position="1"/>
        <end position="69"/>
    </location>
</feature>
<dbReference type="SMART" id="SM00422">
    <property type="entry name" value="HTH_MERR"/>
    <property type="match status" value="1"/>
</dbReference>